<dbReference type="Proteomes" id="UP000243629">
    <property type="component" value="Unassembled WGS sequence"/>
</dbReference>
<dbReference type="InterPro" id="IPR046348">
    <property type="entry name" value="SIS_dom_sf"/>
</dbReference>
<feature type="active site" description="Proton donor" evidence="7">
    <location>
        <position position="359"/>
    </location>
</feature>
<dbReference type="PANTHER" id="PTHR11469:SF1">
    <property type="entry name" value="GLUCOSE-6-PHOSPHATE ISOMERASE"/>
    <property type="match status" value="1"/>
</dbReference>
<evidence type="ECO:0000256" key="6">
    <source>
        <dbReference type="ARBA" id="ARBA00029321"/>
    </source>
</evidence>
<gene>
    <name evidence="7" type="primary">pgi</name>
    <name evidence="9" type="ORF">SAMN05216217_11250</name>
</gene>
<keyword evidence="7" id="KW-0963">Cytoplasm</keyword>
<dbReference type="HAMAP" id="MF_00473">
    <property type="entry name" value="G6P_isomerase"/>
    <property type="match status" value="1"/>
</dbReference>
<evidence type="ECO:0000313" key="9">
    <source>
        <dbReference type="EMBL" id="SFM70215.1"/>
    </source>
</evidence>
<dbReference type="GO" id="GO:0051156">
    <property type="term" value="P:glucose 6-phosphate metabolic process"/>
    <property type="evidence" value="ECO:0007669"/>
    <property type="project" value="TreeGrafter"/>
</dbReference>
<dbReference type="STRING" id="1720063.SAMN05216217_11250"/>
<sequence length="557" mass="61143">MTDNRQEVVEAWAALRAQCDVERELHLAGRFAADAQRFATLHRRLGPMLFDFSRQRVSAEVLQHLFSLADACDLRGWMQRLFAGEAINHTEQRAAMHWALRLPAGSGLKVEGEAVGQRVDHQLARMQVLVERLHAGQWRGVTGDVITDVVNIGVGGSDLGPLMVCEALPDFVATTEQPLRVHFASTMDGSQLAQLLRSLSPQRTLFVISSKSFSTIDTLSNAATARSWLESRLGVSEGLLACHFVGVSAAAGRMSEWGIAPENQLQIWDWVGGRYSLWSAIGFPIAVSLGMEGFRQLLAGAHAMDQHFREASWSDNLPVLMALLGIWNVNVQDINALAVLPYDGRLKQLPLYLEQLEMESNGKRVRRDGSPVAGKTCPIVWGDVGPNAQHAFYQLLHQGTEAVACDFILPVRRYREGTHAATAAELQSQHQLAQANCLAHARLLALGDDALPGAGELPSFKRYKGNQPSSILMLDELTPYALGMLIALYEHKVFVQSVIWDINPFDQWGVEMGKRIAVDTLAMLRGEQPVVTDSSTAGLLAHIVRRSAVTGAVGEQE</sequence>
<keyword evidence="3 7" id="KW-0312">Gluconeogenesis</keyword>
<evidence type="ECO:0000313" key="10">
    <source>
        <dbReference type="Proteomes" id="UP000243629"/>
    </source>
</evidence>
<dbReference type="PROSITE" id="PS00765">
    <property type="entry name" value="P_GLUCOSE_ISOMERASE_1"/>
    <property type="match status" value="1"/>
</dbReference>
<dbReference type="EMBL" id="FOUI01000012">
    <property type="protein sequence ID" value="SFM70215.1"/>
    <property type="molecule type" value="Genomic_DNA"/>
</dbReference>
<reference evidence="10" key="1">
    <citation type="submission" date="2016-10" db="EMBL/GenBank/DDBJ databases">
        <authorList>
            <person name="Varghese N."/>
            <person name="Submissions S."/>
        </authorList>
    </citation>
    <scope>NUCLEOTIDE SEQUENCE [LARGE SCALE GENOMIC DNA]</scope>
    <source>
        <strain evidence="10">DSM 24213</strain>
    </source>
</reference>
<dbReference type="SUPFAM" id="SSF53697">
    <property type="entry name" value="SIS domain"/>
    <property type="match status" value="1"/>
</dbReference>
<dbReference type="InterPro" id="IPR035476">
    <property type="entry name" value="SIS_PGI_1"/>
</dbReference>
<dbReference type="PANTHER" id="PTHR11469">
    <property type="entry name" value="GLUCOSE-6-PHOSPHATE ISOMERASE"/>
    <property type="match status" value="1"/>
</dbReference>
<evidence type="ECO:0000256" key="3">
    <source>
        <dbReference type="ARBA" id="ARBA00022432"/>
    </source>
</evidence>
<name>A0A1I4T0P0_9GAMM</name>
<dbReference type="Gene3D" id="1.10.1390.10">
    <property type="match status" value="1"/>
</dbReference>
<dbReference type="GO" id="GO:0005829">
    <property type="term" value="C:cytosol"/>
    <property type="evidence" value="ECO:0007669"/>
    <property type="project" value="TreeGrafter"/>
</dbReference>
<dbReference type="AlphaFoldDB" id="A0A1I4T0P0"/>
<dbReference type="PRINTS" id="PR00662">
    <property type="entry name" value="G6PISOMERASE"/>
</dbReference>
<proteinExistence type="inferred from homology"/>
<dbReference type="GO" id="GO:0004347">
    <property type="term" value="F:glucose-6-phosphate isomerase activity"/>
    <property type="evidence" value="ECO:0007669"/>
    <property type="project" value="UniProtKB-UniRule"/>
</dbReference>
<dbReference type="CDD" id="cd05016">
    <property type="entry name" value="SIS_PGI_2"/>
    <property type="match status" value="1"/>
</dbReference>
<evidence type="ECO:0000256" key="7">
    <source>
        <dbReference type="HAMAP-Rule" id="MF_00473"/>
    </source>
</evidence>
<dbReference type="InterPro" id="IPR023096">
    <property type="entry name" value="G6P_Isomerase_C"/>
</dbReference>
<evidence type="ECO:0000256" key="8">
    <source>
        <dbReference type="RuleBase" id="RU000612"/>
    </source>
</evidence>
<comment type="catalytic activity">
    <reaction evidence="6 7 8">
        <text>alpha-D-glucose 6-phosphate = beta-D-fructose 6-phosphate</text>
        <dbReference type="Rhea" id="RHEA:11816"/>
        <dbReference type="ChEBI" id="CHEBI:57634"/>
        <dbReference type="ChEBI" id="CHEBI:58225"/>
        <dbReference type="EC" id="5.3.1.9"/>
    </reaction>
</comment>
<keyword evidence="4 7" id="KW-0324">Glycolysis</keyword>
<dbReference type="UniPathway" id="UPA00109">
    <property type="reaction ID" value="UER00181"/>
</dbReference>
<evidence type="ECO:0000256" key="5">
    <source>
        <dbReference type="ARBA" id="ARBA00023235"/>
    </source>
</evidence>
<dbReference type="GO" id="GO:0048029">
    <property type="term" value="F:monosaccharide binding"/>
    <property type="evidence" value="ECO:0007669"/>
    <property type="project" value="TreeGrafter"/>
</dbReference>
<comment type="pathway">
    <text evidence="1 7 8">Carbohydrate degradation; glycolysis; D-glyceraldehyde 3-phosphate and glycerone phosphate from D-glucose: step 2/4.</text>
</comment>
<feature type="active site" evidence="7">
    <location>
        <position position="390"/>
    </location>
</feature>
<dbReference type="UniPathway" id="UPA00138"/>
<dbReference type="GO" id="GO:0006094">
    <property type="term" value="P:gluconeogenesis"/>
    <property type="evidence" value="ECO:0007669"/>
    <property type="project" value="UniProtKB-UniRule"/>
</dbReference>
<organism evidence="9 10">
    <name type="scientific">Halopseudomonas yangmingensis</name>
    <dbReference type="NCBI Taxonomy" id="1720063"/>
    <lineage>
        <taxon>Bacteria</taxon>
        <taxon>Pseudomonadati</taxon>
        <taxon>Pseudomonadota</taxon>
        <taxon>Gammaproteobacteria</taxon>
        <taxon>Pseudomonadales</taxon>
        <taxon>Pseudomonadaceae</taxon>
        <taxon>Halopseudomonas</taxon>
    </lineage>
</organism>
<dbReference type="InterPro" id="IPR018189">
    <property type="entry name" value="Phosphoglucose_isomerase_CS"/>
</dbReference>
<comment type="similarity">
    <text evidence="2 7 8">Belongs to the GPI family.</text>
</comment>
<feature type="active site" evidence="7">
    <location>
        <position position="514"/>
    </location>
</feature>
<protein>
    <recommendedName>
        <fullName evidence="7">Glucose-6-phosphate isomerase</fullName>
        <shortName evidence="7">GPI</shortName>
        <ecNumber evidence="7">5.3.1.9</ecNumber>
    </recommendedName>
    <alternativeName>
        <fullName evidence="7">Phosphoglucose isomerase</fullName>
        <shortName evidence="7">PGI</shortName>
    </alternativeName>
    <alternativeName>
        <fullName evidence="7">Phosphohexose isomerase</fullName>
        <shortName evidence="7">PHI</shortName>
    </alternativeName>
</protein>
<dbReference type="Pfam" id="PF00342">
    <property type="entry name" value="PGI"/>
    <property type="match status" value="1"/>
</dbReference>
<dbReference type="PROSITE" id="PS00174">
    <property type="entry name" value="P_GLUCOSE_ISOMERASE_2"/>
    <property type="match status" value="1"/>
</dbReference>
<comment type="pathway">
    <text evidence="7">Carbohydrate biosynthesis; gluconeogenesis.</text>
</comment>
<comment type="function">
    <text evidence="7">Catalyzes the reversible isomerization of glucose-6-phosphate to fructose-6-phosphate.</text>
</comment>
<dbReference type="PROSITE" id="PS51463">
    <property type="entry name" value="P_GLUCOSE_ISOMERASE_3"/>
    <property type="match status" value="1"/>
</dbReference>
<dbReference type="NCBIfam" id="NF001211">
    <property type="entry name" value="PRK00179.1"/>
    <property type="match status" value="1"/>
</dbReference>
<keyword evidence="5 7" id="KW-0413">Isomerase</keyword>
<evidence type="ECO:0000256" key="4">
    <source>
        <dbReference type="ARBA" id="ARBA00023152"/>
    </source>
</evidence>
<dbReference type="EC" id="5.3.1.9" evidence="7"/>
<dbReference type="GO" id="GO:0097367">
    <property type="term" value="F:carbohydrate derivative binding"/>
    <property type="evidence" value="ECO:0007669"/>
    <property type="project" value="InterPro"/>
</dbReference>
<dbReference type="CDD" id="cd05015">
    <property type="entry name" value="SIS_PGI_1"/>
    <property type="match status" value="1"/>
</dbReference>
<dbReference type="InterPro" id="IPR035482">
    <property type="entry name" value="SIS_PGI_2"/>
</dbReference>
<dbReference type="GO" id="GO:0006096">
    <property type="term" value="P:glycolytic process"/>
    <property type="evidence" value="ECO:0007669"/>
    <property type="project" value="UniProtKB-UniRule"/>
</dbReference>
<dbReference type="InterPro" id="IPR001672">
    <property type="entry name" value="G6P_Isomerase"/>
</dbReference>
<comment type="subcellular location">
    <subcellularLocation>
        <location evidence="7">Cytoplasm</location>
    </subcellularLocation>
</comment>
<dbReference type="Gene3D" id="3.40.50.10490">
    <property type="entry name" value="Glucose-6-phosphate isomerase like protein, domain 1"/>
    <property type="match status" value="2"/>
</dbReference>
<accession>A0A1I4T0P0</accession>
<keyword evidence="10" id="KW-1185">Reference proteome</keyword>
<evidence type="ECO:0000256" key="1">
    <source>
        <dbReference type="ARBA" id="ARBA00004926"/>
    </source>
</evidence>
<evidence type="ECO:0000256" key="2">
    <source>
        <dbReference type="ARBA" id="ARBA00006604"/>
    </source>
</evidence>
<dbReference type="RefSeq" id="WP_245748195.1">
    <property type="nucleotide sequence ID" value="NZ_FOUI01000012.1"/>
</dbReference>